<dbReference type="InterPro" id="IPR000757">
    <property type="entry name" value="Beta-glucanase-like"/>
</dbReference>
<sequence length="282" mass="30903">MRPSCALPIFILGAAAASSPLWQSSFSGPAGASPDWSAWDAVLAINTNGDIQEYTNSPANLQLSGHDTLRIIPRKDPATGRWTSGRIESKGAWAPPPGRRLKIQGDLRLGAGAPGLRQGLWPAFWVLGDDMRHGRPWPVCGEMDIFEHRNSDAVVHGVMHCGTIPETAPNWHGGVCNEPLGRKSSTGFHDLHNWHTWALVWDRTSGDWRKETITWFMNGTPFHTVDGNSIGDEAVWASLAHKKFYIILNVAIGGTFPGMPNDQTQHGEAGMLEVRNLGVYEE</sequence>
<dbReference type="PROSITE" id="PS51762">
    <property type="entry name" value="GH16_2"/>
    <property type="match status" value="1"/>
</dbReference>
<dbReference type="PANTHER" id="PTHR10963">
    <property type="entry name" value="GLYCOSYL HYDROLASE-RELATED"/>
    <property type="match status" value="1"/>
</dbReference>
<name>A0A9P8VHD1_9PEZI</name>
<dbReference type="GO" id="GO:0005975">
    <property type="term" value="P:carbohydrate metabolic process"/>
    <property type="evidence" value="ECO:0007669"/>
    <property type="project" value="InterPro"/>
</dbReference>
<reference evidence="3" key="1">
    <citation type="journal article" date="2021" name="Nat. Commun.">
        <title>Genetic determinants of endophytism in the Arabidopsis root mycobiome.</title>
        <authorList>
            <person name="Mesny F."/>
            <person name="Miyauchi S."/>
            <person name="Thiergart T."/>
            <person name="Pickel B."/>
            <person name="Atanasova L."/>
            <person name="Karlsson M."/>
            <person name="Huettel B."/>
            <person name="Barry K.W."/>
            <person name="Haridas S."/>
            <person name="Chen C."/>
            <person name="Bauer D."/>
            <person name="Andreopoulos W."/>
            <person name="Pangilinan J."/>
            <person name="LaButti K."/>
            <person name="Riley R."/>
            <person name="Lipzen A."/>
            <person name="Clum A."/>
            <person name="Drula E."/>
            <person name="Henrissat B."/>
            <person name="Kohler A."/>
            <person name="Grigoriev I.V."/>
            <person name="Martin F.M."/>
            <person name="Hacquard S."/>
        </authorList>
    </citation>
    <scope>NUCLEOTIDE SEQUENCE</scope>
    <source>
        <strain evidence="3">MPI-SDFR-AT-0117</strain>
    </source>
</reference>
<evidence type="ECO:0000313" key="3">
    <source>
        <dbReference type="EMBL" id="KAH6690292.1"/>
    </source>
</evidence>
<dbReference type="OrthoDB" id="192832at2759"/>
<dbReference type="PANTHER" id="PTHR10963:SF60">
    <property type="entry name" value="GRAM-NEGATIVE BACTERIA-BINDING PROTEIN 1-RELATED"/>
    <property type="match status" value="1"/>
</dbReference>
<feature type="signal peptide" evidence="1">
    <location>
        <begin position="1"/>
        <end position="16"/>
    </location>
</feature>
<accession>A0A9P8VHD1</accession>
<dbReference type="Proteomes" id="UP000770015">
    <property type="component" value="Unassembled WGS sequence"/>
</dbReference>
<keyword evidence="4" id="KW-1185">Reference proteome</keyword>
<feature type="chain" id="PRO_5040281829" evidence="1">
    <location>
        <begin position="17"/>
        <end position="282"/>
    </location>
</feature>
<gene>
    <name evidence="3" type="ORF">F5X68DRAFT_274283</name>
</gene>
<dbReference type="InterPro" id="IPR050546">
    <property type="entry name" value="Glycosyl_Hydrlase_16"/>
</dbReference>
<dbReference type="SUPFAM" id="SSF49899">
    <property type="entry name" value="Concanavalin A-like lectins/glucanases"/>
    <property type="match status" value="1"/>
</dbReference>
<feature type="domain" description="GH16" evidence="2">
    <location>
        <begin position="12"/>
        <end position="282"/>
    </location>
</feature>
<dbReference type="EMBL" id="JAGSXJ010000006">
    <property type="protein sequence ID" value="KAH6690292.1"/>
    <property type="molecule type" value="Genomic_DNA"/>
</dbReference>
<evidence type="ECO:0000259" key="2">
    <source>
        <dbReference type="PROSITE" id="PS51762"/>
    </source>
</evidence>
<proteinExistence type="predicted"/>
<evidence type="ECO:0000256" key="1">
    <source>
        <dbReference type="SAM" id="SignalP"/>
    </source>
</evidence>
<dbReference type="GO" id="GO:0004553">
    <property type="term" value="F:hydrolase activity, hydrolyzing O-glycosyl compounds"/>
    <property type="evidence" value="ECO:0007669"/>
    <property type="project" value="InterPro"/>
</dbReference>
<keyword evidence="3" id="KW-0378">Hydrolase</keyword>
<comment type="caution">
    <text evidence="3">The sequence shown here is derived from an EMBL/GenBank/DDBJ whole genome shotgun (WGS) entry which is preliminary data.</text>
</comment>
<dbReference type="Gene3D" id="2.60.120.200">
    <property type="match status" value="1"/>
</dbReference>
<dbReference type="InterPro" id="IPR013320">
    <property type="entry name" value="ConA-like_dom_sf"/>
</dbReference>
<organism evidence="3 4">
    <name type="scientific">Plectosphaerella plurivora</name>
    <dbReference type="NCBI Taxonomy" id="936078"/>
    <lineage>
        <taxon>Eukaryota</taxon>
        <taxon>Fungi</taxon>
        <taxon>Dikarya</taxon>
        <taxon>Ascomycota</taxon>
        <taxon>Pezizomycotina</taxon>
        <taxon>Sordariomycetes</taxon>
        <taxon>Hypocreomycetidae</taxon>
        <taxon>Glomerellales</taxon>
        <taxon>Plectosphaerellaceae</taxon>
        <taxon>Plectosphaerella</taxon>
    </lineage>
</organism>
<keyword evidence="1" id="KW-0732">Signal</keyword>
<protein>
    <submittedName>
        <fullName evidence="3">Glycoside hydrolase family 16 protein</fullName>
    </submittedName>
</protein>
<dbReference type="AlphaFoldDB" id="A0A9P8VHD1"/>
<evidence type="ECO:0000313" key="4">
    <source>
        <dbReference type="Proteomes" id="UP000770015"/>
    </source>
</evidence>